<comment type="caution">
    <text evidence="3">The sequence shown here is derived from an EMBL/GenBank/DDBJ whole genome shotgun (WGS) entry which is preliminary data.</text>
</comment>
<dbReference type="Gene3D" id="1.10.150.20">
    <property type="entry name" value="5' to 3' exonuclease, C-terminal subdomain"/>
    <property type="match status" value="1"/>
</dbReference>
<reference evidence="3 4" key="1">
    <citation type="submission" date="2020-10" db="EMBL/GenBank/DDBJ databases">
        <title>Novel species in genus Corynebacterium.</title>
        <authorList>
            <person name="Zhang G."/>
        </authorList>
    </citation>
    <scope>NUCLEOTIDE SEQUENCE [LARGE SCALE GENOMIC DNA]</scope>
    <source>
        <strain evidence="3 4">DSM 45110</strain>
    </source>
</reference>
<evidence type="ECO:0000313" key="3">
    <source>
        <dbReference type="EMBL" id="MBF4552513.1"/>
    </source>
</evidence>
<dbReference type="InterPro" id="IPR014922">
    <property type="entry name" value="YdhG-like"/>
</dbReference>
<dbReference type="RefSeq" id="WP_194555424.1">
    <property type="nucleotide sequence ID" value="NZ_JADKMY010000001.1"/>
</dbReference>
<gene>
    <name evidence="3" type="ORF">IRY30_00230</name>
</gene>
<dbReference type="Pfam" id="PF14520">
    <property type="entry name" value="HHH_5"/>
    <property type="match status" value="1"/>
</dbReference>
<keyword evidence="4" id="KW-1185">Reference proteome</keyword>
<feature type="region of interest" description="Disordered" evidence="1">
    <location>
        <begin position="61"/>
        <end position="95"/>
    </location>
</feature>
<sequence length="220" mass="23984">MNIADIPGIAAPAKRALADKGYSTLQDLAGTSAQELGELHGVGPRVLERLQAALEKEDLSLSGDVPEPTDRTPTITKGHTGVTASDVKTRPTDRSPEQFIEELEWPRRVEHGRELLALFNQVTGAEPVMWGPTMIGYGEVHYVSPAGREGDWFQLGFSPRKASLSLYGLQGAPRSEELLAKLGKHKRGAGCVYVNKLEDIDMDVLAELVQHAWESDAQDC</sequence>
<dbReference type="SUPFAM" id="SSF159888">
    <property type="entry name" value="YdhG-like"/>
    <property type="match status" value="1"/>
</dbReference>
<evidence type="ECO:0000256" key="1">
    <source>
        <dbReference type="SAM" id="MobiDB-lite"/>
    </source>
</evidence>
<organism evidence="3 4">
    <name type="scientific">Corynebacterium suicordis DSM 45110</name>
    <dbReference type="NCBI Taxonomy" id="1121369"/>
    <lineage>
        <taxon>Bacteria</taxon>
        <taxon>Bacillati</taxon>
        <taxon>Actinomycetota</taxon>
        <taxon>Actinomycetes</taxon>
        <taxon>Mycobacteriales</taxon>
        <taxon>Corynebacteriaceae</taxon>
        <taxon>Corynebacterium</taxon>
    </lineage>
</organism>
<dbReference type="EMBL" id="JADKMY010000001">
    <property type="protein sequence ID" value="MBF4552513.1"/>
    <property type="molecule type" value="Genomic_DNA"/>
</dbReference>
<protein>
    <submittedName>
        <fullName evidence="3">DUF1801 domain-containing protein</fullName>
    </submittedName>
</protein>
<feature type="domain" description="YdhG-like" evidence="2">
    <location>
        <begin position="111"/>
        <end position="212"/>
    </location>
</feature>
<accession>A0ABR9ZGI0</accession>
<dbReference type="InterPro" id="IPR010995">
    <property type="entry name" value="DNA_repair_Rad51/TF_NusA_a-hlx"/>
</dbReference>
<dbReference type="Proteomes" id="UP000635902">
    <property type="component" value="Unassembled WGS sequence"/>
</dbReference>
<proteinExistence type="predicted"/>
<evidence type="ECO:0000313" key="4">
    <source>
        <dbReference type="Proteomes" id="UP000635902"/>
    </source>
</evidence>
<evidence type="ECO:0000259" key="2">
    <source>
        <dbReference type="Pfam" id="PF08818"/>
    </source>
</evidence>
<dbReference type="SUPFAM" id="SSF47794">
    <property type="entry name" value="Rad51 N-terminal domain-like"/>
    <property type="match status" value="1"/>
</dbReference>
<name>A0ABR9ZGI0_9CORY</name>
<dbReference type="Pfam" id="PF08818">
    <property type="entry name" value="DUF1801"/>
    <property type="match status" value="1"/>
</dbReference>